<evidence type="ECO:0000259" key="1">
    <source>
        <dbReference type="PROSITE" id="PS50994"/>
    </source>
</evidence>
<protein>
    <submittedName>
        <fullName evidence="2">Integrase-like protein</fullName>
    </submittedName>
</protein>
<proteinExistence type="predicted"/>
<sequence length="107" mass="12136">MLTDNGIQFTTPGAGGSAVPLVREAIANGELFRAHDFEYACATNDIDHRTTKARHPWTNGQVGRMNRTIKDATVKRLEHFAVRWNHSTSHKYGENKQIERQSFDHMA</sequence>
<dbReference type="InterPro" id="IPR001584">
    <property type="entry name" value="Integrase_cat-core"/>
</dbReference>
<dbReference type="PROSITE" id="PS50994">
    <property type="entry name" value="INTEGRASE"/>
    <property type="match status" value="1"/>
</dbReference>
<reference evidence="2 3" key="1">
    <citation type="submission" date="2019-03" db="EMBL/GenBank/DDBJ databases">
        <title>Genomic Encyclopedia of Type Strains, Phase IV (KMG-IV): sequencing the most valuable type-strain genomes for metagenomic binning, comparative biology and taxonomic classification.</title>
        <authorList>
            <person name="Goeker M."/>
        </authorList>
    </citation>
    <scope>NUCLEOTIDE SEQUENCE [LARGE SCALE GENOMIC DNA]</scope>
    <source>
        <strain evidence="2 3">DSM 11603</strain>
    </source>
</reference>
<name>A0A4R6YKM3_9HYPH</name>
<comment type="caution">
    <text evidence="2">The sequence shown here is derived from an EMBL/GenBank/DDBJ whole genome shotgun (WGS) entry which is preliminary data.</text>
</comment>
<dbReference type="Proteomes" id="UP000294958">
    <property type="component" value="Unassembled WGS sequence"/>
</dbReference>
<evidence type="ECO:0000313" key="2">
    <source>
        <dbReference type="EMBL" id="TDR37650.1"/>
    </source>
</evidence>
<dbReference type="Gene3D" id="3.30.420.10">
    <property type="entry name" value="Ribonuclease H-like superfamily/Ribonuclease H"/>
    <property type="match status" value="1"/>
</dbReference>
<dbReference type="EMBL" id="SNZF01000002">
    <property type="protein sequence ID" value="TDR37650.1"/>
    <property type="molecule type" value="Genomic_DNA"/>
</dbReference>
<keyword evidence="3" id="KW-1185">Reference proteome</keyword>
<accession>A0A4R6YKM3</accession>
<dbReference type="GO" id="GO:0003676">
    <property type="term" value="F:nucleic acid binding"/>
    <property type="evidence" value="ECO:0007669"/>
    <property type="project" value="InterPro"/>
</dbReference>
<gene>
    <name evidence="2" type="ORF">DES43_102199</name>
</gene>
<dbReference type="InterPro" id="IPR036397">
    <property type="entry name" value="RNaseH_sf"/>
</dbReference>
<dbReference type="GO" id="GO:0015074">
    <property type="term" value="P:DNA integration"/>
    <property type="evidence" value="ECO:0007669"/>
    <property type="project" value="InterPro"/>
</dbReference>
<evidence type="ECO:0000313" key="3">
    <source>
        <dbReference type="Proteomes" id="UP000294958"/>
    </source>
</evidence>
<dbReference type="InterPro" id="IPR012337">
    <property type="entry name" value="RNaseH-like_sf"/>
</dbReference>
<organism evidence="2 3">
    <name type="scientific">Aquamicrobium defluvii</name>
    <dbReference type="NCBI Taxonomy" id="69279"/>
    <lineage>
        <taxon>Bacteria</taxon>
        <taxon>Pseudomonadati</taxon>
        <taxon>Pseudomonadota</taxon>
        <taxon>Alphaproteobacteria</taxon>
        <taxon>Hyphomicrobiales</taxon>
        <taxon>Phyllobacteriaceae</taxon>
        <taxon>Aquamicrobium</taxon>
    </lineage>
</organism>
<dbReference type="SUPFAM" id="SSF53098">
    <property type="entry name" value="Ribonuclease H-like"/>
    <property type="match status" value="1"/>
</dbReference>
<feature type="domain" description="Integrase catalytic" evidence="1">
    <location>
        <begin position="1"/>
        <end position="107"/>
    </location>
</feature>
<dbReference type="AlphaFoldDB" id="A0A4R6YKM3"/>